<proteinExistence type="predicted"/>
<name>A0A1Z1MLD2_9FLOR</name>
<evidence type="ECO:0000313" key="1">
    <source>
        <dbReference type="EMBL" id="ARW66910.1"/>
    </source>
</evidence>
<organism evidence="1">
    <name type="scientific">Dipterosiphonia australica</name>
    <dbReference type="NCBI Taxonomy" id="2007208"/>
    <lineage>
        <taxon>Eukaryota</taxon>
        <taxon>Rhodophyta</taxon>
        <taxon>Florideophyceae</taxon>
        <taxon>Rhodymeniophycidae</taxon>
        <taxon>Ceramiales</taxon>
        <taxon>Rhodomelaceae</taxon>
        <taxon>Herposiphonieae</taxon>
        <taxon>Dipterosiphonia</taxon>
    </lineage>
</organism>
<dbReference type="RefSeq" id="YP_009397724.1">
    <property type="nucleotide sequence ID" value="NC_035288.1"/>
</dbReference>
<protein>
    <submittedName>
        <fullName evidence="1">Uncharacterized protein</fullName>
    </submittedName>
</protein>
<accession>A0A1Z1MLD2</accession>
<dbReference type="AlphaFoldDB" id="A0A1Z1MLD2"/>
<dbReference type="EMBL" id="MF101444">
    <property type="protein sequence ID" value="ARW66910.1"/>
    <property type="molecule type" value="Genomic_DNA"/>
</dbReference>
<gene>
    <name evidence="1" type="primary">orf45</name>
</gene>
<keyword evidence="1" id="KW-0934">Plastid</keyword>
<reference evidence="1" key="1">
    <citation type="journal article" date="2017" name="J. Phycol.">
        <title>Analysis of chloroplast genomes and a supermatrix inform reclassification of the Rhodomelaceae (Rhodophyta).</title>
        <authorList>
            <person name="Diaz-Tapia P."/>
            <person name="Maggs C.A."/>
            <person name="West J.A."/>
            <person name="Verbruggen H."/>
        </authorList>
    </citation>
    <scope>NUCLEOTIDE SEQUENCE</scope>
    <source>
        <strain evidence="1">PD1107</strain>
    </source>
</reference>
<keyword evidence="1" id="KW-0150">Chloroplast</keyword>
<sequence length="45" mass="5491">MIKFILIQESLITIIITEYKLYVKNISFFNSYKKILRQILKIKIQ</sequence>
<geneLocation type="chloroplast" evidence="1"/>
<dbReference type="GeneID" id="33360129"/>